<proteinExistence type="predicted"/>
<dbReference type="InterPro" id="IPR051918">
    <property type="entry name" value="STPP_CPPED1"/>
</dbReference>
<feature type="signal peptide" evidence="1">
    <location>
        <begin position="1"/>
        <end position="21"/>
    </location>
</feature>
<feature type="chain" id="PRO_5039461114" evidence="1">
    <location>
        <begin position="22"/>
        <end position="268"/>
    </location>
</feature>
<dbReference type="GO" id="GO:0016787">
    <property type="term" value="F:hydrolase activity"/>
    <property type="evidence" value="ECO:0007669"/>
    <property type="project" value="InterPro"/>
</dbReference>
<evidence type="ECO:0000313" key="3">
    <source>
        <dbReference type="EMBL" id="HIS36656.1"/>
    </source>
</evidence>
<accession>A0A9D1EZ81</accession>
<dbReference type="PANTHER" id="PTHR43143:SF1">
    <property type="entry name" value="SERINE_THREONINE-PROTEIN PHOSPHATASE CPPED1"/>
    <property type="match status" value="1"/>
</dbReference>
<protein>
    <submittedName>
        <fullName evidence="3">Metallophosphoesterase</fullName>
    </submittedName>
</protein>
<dbReference type="InterPro" id="IPR029052">
    <property type="entry name" value="Metallo-depent_PP-like"/>
</dbReference>
<dbReference type="EMBL" id="DVIU01000165">
    <property type="protein sequence ID" value="HIS36656.1"/>
    <property type="molecule type" value="Genomic_DNA"/>
</dbReference>
<dbReference type="AlphaFoldDB" id="A0A9D1EZ81"/>
<dbReference type="InterPro" id="IPR004843">
    <property type="entry name" value="Calcineurin-like_PHP"/>
</dbReference>
<comment type="caution">
    <text evidence="3">The sequence shown here is derived from an EMBL/GenBank/DDBJ whole genome shotgun (WGS) entry which is preliminary data.</text>
</comment>
<dbReference type="Gene3D" id="3.60.21.40">
    <property type="entry name" value="GpdQ, catalytic alpha/beta sandwich domain"/>
    <property type="match status" value="1"/>
</dbReference>
<dbReference type="Gene3D" id="3.60.21.10">
    <property type="match status" value="1"/>
</dbReference>
<keyword evidence="1" id="KW-0732">Signal</keyword>
<feature type="domain" description="Calcineurin-like phosphoesterase" evidence="2">
    <location>
        <begin position="24"/>
        <end position="219"/>
    </location>
</feature>
<reference evidence="3" key="2">
    <citation type="journal article" date="2021" name="PeerJ">
        <title>Extensive microbial diversity within the chicken gut microbiome revealed by metagenomics and culture.</title>
        <authorList>
            <person name="Gilroy R."/>
            <person name="Ravi A."/>
            <person name="Getino M."/>
            <person name="Pursley I."/>
            <person name="Horton D.L."/>
            <person name="Alikhan N.F."/>
            <person name="Baker D."/>
            <person name="Gharbi K."/>
            <person name="Hall N."/>
            <person name="Watson M."/>
            <person name="Adriaenssens E.M."/>
            <person name="Foster-Nyarko E."/>
            <person name="Jarju S."/>
            <person name="Secka A."/>
            <person name="Antonio M."/>
            <person name="Oren A."/>
            <person name="Chaudhuri R.R."/>
            <person name="La Ragione R."/>
            <person name="Hildebrand F."/>
            <person name="Pallen M.J."/>
        </authorList>
    </citation>
    <scope>NUCLEOTIDE SEQUENCE</scope>
    <source>
        <strain evidence="3">6276</strain>
    </source>
</reference>
<reference evidence="3" key="1">
    <citation type="submission" date="2020-10" db="EMBL/GenBank/DDBJ databases">
        <authorList>
            <person name="Gilroy R."/>
        </authorList>
    </citation>
    <scope>NUCLEOTIDE SEQUENCE</scope>
    <source>
        <strain evidence="3">6276</strain>
    </source>
</reference>
<dbReference type="PANTHER" id="PTHR43143">
    <property type="entry name" value="METALLOPHOSPHOESTERASE, CALCINEURIN SUPERFAMILY"/>
    <property type="match status" value="1"/>
</dbReference>
<evidence type="ECO:0000313" key="4">
    <source>
        <dbReference type="Proteomes" id="UP000823928"/>
    </source>
</evidence>
<evidence type="ECO:0000259" key="2">
    <source>
        <dbReference type="Pfam" id="PF00149"/>
    </source>
</evidence>
<organism evidence="3 4">
    <name type="scientific">Candidatus Scatousia excrementigallinarum</name>
    <dbReference type="NCBI Taxonomy" id="2840935"/>
    <lineage>
        <taxon>Bacteria</taxon>
        <taxon>Candidatus Scatousia</taxon>
    </lineage>
</organism>
<evidence type="ECO:0000256" key="1">
    <source>
        <dbReference type="SAM" id="SignalP"/>
    </source>
</evidence>
<dbReference type="Pfam" id="PF00149">
    <property type="entry name" value="Metallophos"/>
    <property type="match status" value="1"/>
</dbReference>
<dbReference type="Proteomes" id="UP000823928">
    <property type="component" value="Unassembled WGS sequence"/>
</dbReference>
<name>A0A9D1EZ81_9BACT</name>
<sequence>MKKILAYLTFVLLIFAQSASASDIKFVQVTDTHYSKGNEYSKKVLKAAVKDINTIDGISFVVFTGDNLNRPNEEDLVQFTNIVNKLKVPYYIVIGNHDVFKSNGLSKERYLEIIKENNFLFKQRKPDYYFRKGDFGFIIADGAKEIIPGANGYFKESTLKFVDKQLTKHKNLKIVIFQHFPLIEPFESKSHCTYKADEYKSLLNKHSNVIAVISGHYHTNSEKMQDGIYHISSPSLLQLPHQYKLIDINITKGFSPMIYTQLREVTVE</sequence>
<gene>
    <name evidence="3" type="ORF">IAC10_08520</name>
</gene>
<dbReference type="SUPFAM" id="SSF56300">
    <property type="entry name" value="Metallo-dependent phosphatases"/>
    <property type="match status" value="1"/>
</dbReference>
<dbReference type="InterPro" id="IPR042283">
    <property type="entry name" value="GpdQ_catalytic"/>
</dbReference>